<comment type="cofactor">
    <cofactor evidence="2">
        <name>Fe(2+)</name>
        <dbReference type="ChEBI" id="CHEBI:29033"/>
    </cofactor>
    <text evidence="2">Binds 1 Fe(2+) ion.</text>
</comment>
<dbReference type="PRINTS" id="PR01576">
    <property type="entry name" value="PDEFORMYLASE"/>
</dbReference>
<dbReference type="GO" id="GO:0042586">
    <property type="term" value="F:peptide deformylase activity"/>
    <property type="evidence" value="ECO:0007669"/>
    <property type="project" value="UniProtKB-UniRule"/>
</dbReference>
<gene>
    <name evidence="2" type="primary">def</name>
    <name evidence="3" type="ORF">EOE65_01445</name>
</gene>
<dbReference type="Gene3D" id="3.90.45.10">
    <property type="entry name" value="Peptide deformylase"/>
    <property type="match status" value="1"/>
</dbReference>
<keyword evidence="4" id="KW-1185">Reference proteome</keyword>
<keyword evidence="2" id="KW-0378">Hydrolase</keyword>
<sequence>MRVKQLGESVLRETALAVTQDELSSVEINDAITEMQNILDGIQAISPENGNAIAAPQVGLSKRLIVLRIEGQFVTLVNPAISWASEDTIDSYEECFSFYQLRGVVERAAQVWVDYTDVVGHPQQLRLSGDAAALAQHEIDHLDGIFFLDKVADTTTVASVESVYAANPTRLAQVRDMIAYMVG</sequence>
<dbReference type="SUPFAM" id="SSF56420">
    <property type="entry name" value="Peptide deformylase"/>
    <property type="match status" value="1"/>
</dbReference>
<dbReference type="RefSeq" id="WP_127692513.1">
    <property type="nucleotide sequence ID" value="NZ_SACQ01000001.1"/>
</dbReference>
<dbReference type="InterPro" id="IPR036821">
    <property type="entry name" value="Peptide_deformylase_sf"/>
</dbReference>
<organism evidence="3 4">
    <name type="scientific">Neptunomonas marina</name>
    <dbReference type="NCBI Taxonomy" id="1815562"/>
    <lineage>
        <taxon>Bacteria</taxon>
        <taxon>Pseudomonadati</taxon>
        <taxon>Pseudomonadota</taxon>
        <taxon>Gammaproteobacteria</taxon>
        <taxon>Oceanospirillales</taxon>
        <taxon>Oceanospirillaceae</taxon>
        <taxon>Neptunomonas</taxon>
    </lineage>
</organism>
<dbReference type="Proteomes" id="UP000282818">
    <property type="component" value="Unassembled WGS sequence"/>
</dbReference>
<evidence type="ECO:0000313" key="3">
    <source>
        <dbReference type="EMBL" id="RVU32344.1"/>
    </source>
</evidence>
<comment type="similarity">
    <text evidence="1 2">Belongs to the polypeptide deformylase family.</text>
</comment>
<keyword evidence="2" id="KW-0408">Iron</keyword>
<feature type="active site" evidence="2">
    <location>
        <position position="138"/>
    </location>
</feature>
<dbReference type="AlphaFoldDB" id="A0A437QCT7"/>
<evidence type="ECO:0000256" key="2">
    <source>
        <dbReference type="HAMAP-Rule" id="MF_00163"/>
    </source>
</evidence>
<dbReference type="Pfam" id="PF01327">
    <property type="entry name" value="Pep_deformylase"/>
    <property type="match status" value="1"/>
</dbReference>
<keyword evidence="2" id="KW-0479">Metal-binding</keyword>
<dbReference type="GO" id="GO:0046872">
    <property type="term" value="F:metal ion binding"/>
    <property type="evidence" value="ECO:0007669"/>
    <property type="project" value="UniProtKB-KW"/>
</dbReference>
<keyword evidence="2" id="KW-0648">Protein biosynthesis</keyword>
<name>A0A437QCT7_9GAMM</name>
<dbReference type="HAMAP" id="MF_00163">
    <property type="entry name" value="Pep_deformylase"/>
    <property type="match status" value="1"/>
</dbReference>
<dbReference type="EMBL" id="SACQ01000001">
    <property type="protein sequence ID" value="RVU32344.1"/>
    <property type="molecule type" value="Genomic_DNA"/>
</dbReference>
<comment type="caution">
    <text evidence="3">The sequence shown here is derived from an EMBL/GenBank/DDBJ whole genome shotgun (WGS) entry which is preliminary data.</text>
</comment>
<evidence type="ECO:0000256" key="1">
    <source>
        <dbReference type="ARBA" id="ARBA00010759"/>
    </source>
</evidence>
<reference evidence="3 4" key="1">
    <citation type="submission" date="2019-01" db="EMBL/GenBank/DDBJ databases">
        <authorList>
            <person name="Chen W.-M."/>
        </authorList>
    </citation>
    <scope>NUCLEOTIDE SEQUENCE [LARGE SCALE GENOMIC DNA]</scope>
    <source>
        <strain evidence="3 4">HPM-16</strain>
    </source>
</reference>
<protein>
    <recommendedName>
        <fullName evidence="2">Peptide deformylase</fullName>
        <shortName evidence="2">PDF</shortName>
        <ecNumber evidence="2">3.5.1.88</ecNumber>
    </recommendedName>
    <alternativeName>
        <fullName evidence="2">Polypeptide deformylase</fullName>
    </alternativeName>
</protein>
<accession>A0A437QCT7</accession>
<comment type="catalytic activity">
    <reaction evidence="2">
        <text>N-terminal N-formyl-L-methionyl-[peptide] + H2O = N-terminal L-methionyl-[peptide] + formate</text>
        <dbReference type="Rhea" id="RHEA:24420"/>
        <dbReference type="Rhea" id="RHEA-COMP:10639"/>
        <dbReference type="Rhea" id="RHEA-COMP:10640"/>
        <dbReference type="ChEBI" id="CHEBI:15377"/>
        <dbReference type="ChEBI" id="CHEBI:15740"/>
        <dbReference type="ChEBI" id="CHEBI:49298"/>
        <dbReference type="ChEBI" id="CHEBI:64731"/>
        <dbReference type="EC" id="3.5.1.88"/>
    </reaction>
</comment>
<feature type="binding site" evidence="2">
    <location>
        <position position="95"/>
    </location>
    <ligand>
        <name>Fe cation</name>
        <dbReference type="ChEBI" id="CHEBI:24875"/>
    </ligand>
</feature>
<evidence type="ECO:0000313" key="4">
    <source>
        <dbReference type="Proteomes" id="UP000282818"/>
    </source>
</evidence>
<dbReference type="PANTHER" id="PTHR10458:SF22">
    <property type="entry name" value="PEPTIDE DEFORMYLASE"/>
    <property type="match status" value="1"/>
</dbReference>
<feature type="binding site" evidence="2">
    <location>
        <position position="137"/>
    </location>
    <ligand>
        <name>Fe cation</name>
        <dbReference type="ChEBI" id="CHEBI:24875"/>
    </ligand>
</feature>
<dbReference type="InterPro" id="IPR023635">
    <property type="entry name" value="Peptide_deformylase"/>
</dbReference>
<proteinExistence type="inferred from homology"/>
<feature type="binding site" evidence="2">
    <location>
        <position position="141"/>
    </location>
    <ligand>
        <name>Fe cation</name>
        <dbReference type="ChEBI" id="CHEBI:24875"/>
    </ligand>
</feature>
<dbReference type="PANTHER" id="PTHR10458">
    <property type="entry name" value="PEPTIDE DEFORMYLASE"/>
    <property type="match status" value="1"/>
</dbReference>
<dbReference type="PIRSF" id="PIRSF004749">
    <property type="entry name" value="Pep_def"/>
    <property type="match status" value="1"/>
</dbReference>
<comment type="function">
    <text evidence="2">Removes the formyl group from the N-terminal Met of newly synthesized proteins. Requires at least a dipeptide for an efficient rate of reaction. N-terminal L-methionine is a prerequisite for activity but the enzyme has broad specificity at other positions.</text>
</comment>
<dbReference type="EC" id="3.5.1.88" evidence="2"/>
<dbReference type="GO" id="GO:0006412">
    <property type="term" value="P:translation"/>
    <property type="evidence" value="ECO:0007669"/>
    <property type="project" value="UniProtKB-UniRule"/>
</dbReference>